<protein>
    <submittedName>
        <fullName evidence="1">Uncharacterized protein</fullName>
    </submittedName>
</protein>
<dbReference type="EMBL" id="CZQD01000041">
    <property type="protein sequence ID" value="CUS57423.1"/>
    <property type="molecule type" value="Genomic_DNA"/>
</dbReference>
<proteinExistence type="predicted"/>
<evidence type="ECO:0000313" key="1">
    <source>
        <dbReference type="EMBL" id="CUS57423.1"/>
    </source>
</evidence>
<sequence length="54" mass="5918">MGGEDRDIADELHLPFGAFRHMTLSWLDKAYGVFAQPGHDPVGQRGQGGSVHVR</sequence>
<accession>A0A160U1B3</accession>
<gene>
    <name evidence="1" type="ORF">MGWOODY_Hyp1623</name>
</gene>
<organism evidence="1">
    <name type="scientific">hydrothermal vent metagenome</name>
    <dbReference type="NCBI Taxonomy" id="652676"/>
    <lineage>
        <taxon>unclassified sequences</taxon>
        <taxon>metagenomes</taxon>
        <taxon>ecological metagenomes</taxon>
    </lineage>
</organism>
<dbReference type="AlphaFoldDB" id="A0A160U1B3"/>
<reference evidence="1" key="1">
    <citation type="submission" date="2015-10" db="EMBL/GenBank/DDBJ databases">
        <authorList>
            <person name="Gilbert D.G."/>
        </authorList>
    </citation>
    <scope>NUCLEOTIDE SEQUENCE</scope>
</reference>
<name>A0A160U1B3_9ZZZZ</name>